<name>A0A426DQK9_9FIRM</name>
<dbReference type="AlphaFoldDB" id="A0A426DQK9"/>
<keyword evidence="1" id="KW-1133">Transmembrane helix</keyword>
<keyword evidence="1" id="KW-0472">Membrane</keyword>
<keyword evidence="1" id="KW-0812">Transmembrane</keyword>
<organism evidence="2 3">
    <name type="scientific">Schaedlerella arabinosiphila</name>
    <dbReference type="NCBI Taxonomy" id="2044587"/>
    <lineage>
        <taxon>Bacteria</taxon>
        <taxon>Bacillati</taxon>
        <taxon>Bacillota</taxon>
        <taxon>Clostridia</taxon>
        <taxon>Lachnospirales</taxon>
        <taxon>Lachnospiraceae</taxon>
        <taxon>Schaedlerella</taxon>
    </lineage>
</organism>
<comment type="caution">
    <text evidence="2">The sequence shown here is derived from an EMBL/GenBank/DDBJ whole genome shotgun (WGS) entry which is preliminary data.</text>
</comment>
<dbReference type="RefSeq" id="WP_125130422.1">
    <property type="nucleotide sequence ID" value="NZ_RHJS01000002.1"/>
</dbReference>
<keyword evidence="3" id="KW-1185">Reference proteome</keyword>
<evidence type="ECO:0000313" key="2">
    <source>
        <dbReference type="EMBL" id="RRK35065.1"/>
    </source>
</evidence>
<accession>A0A426DQK9</accession>
<evidence type="ECO:0000313" key="3">
    <source>
        <dbReference type="Proteomes" id="UP000274920"/>
    </source>
</evidence>
<sequence length="342" mass="38470">MKWIEAVDRKKWRGRCLLFFLGAVTLLCFAKGVRHAELVKAHASKLDFAASGEQGGLDYAGAKSAWEENQKRDHPLEYVNWTQADGVQVSAPALGTSEECDALILCGRSDLLFPGYAVLDVEVQYGCLLSSALSGKLFGGKDTQGLMVEIQGRKLEVLDVVDSEEVFLVYEAGEQDLCTFDRAAVNCVSGEIGKTEERYQQLCGSWERMESRVLVWITQGVCFLIPCILWIFLMRYCAEMSRMERADRVEKRIWRSLLYLLLAGGVLLLIKMVRIPEDMIPAKWSDFDFWMEYGKRLGAACQVLLRSEKRIPDIPMMKEFAGALQWAAAAVAGEVAFCIKFE</sequence>
<reference evidence="2" key="1">
    <citation type="submission" date="2018-10" db="EMBL/GenBank/DDBJ databases">
        <title>Schaedlerella arabinophila gen. nov. sp. nov., isolated from the mouse intestinal tract and comparative analysis with the genome of the closely related altered Schaedler flora strain ASF502.</title>
        <authorList>
            <person name="Miyake S."/>
            <person name="Soh M."/>
            <person name="Seedorf H."/>
        </authorList>
    </citation>
    <scope>NUCLEOTIDE SEQUENCE [LARGE SCALE GENOMIC DNA]</scope>
    <source>
        <strain evidence="2">DSM 106076</strain>
    </source>
</reference>
<dbReference type="Proteomes" id="UP000274920">
    <property type="component" value="Unassembled WGS sequence"/>
</dbReference>
<feature type="transmembrane region" description="Helical" evidence="1">
    <location>
        <begin position="213"/>
        <end position="233"/>
    </location>
</feature>
<proteinExistence type="predicted"/>
<dbReference type="EMBL" id="RHJS01000002">
    <property type="protein sequence ID" value="RRK35065.1"/>
    <property type="molecule type" value="Genomic_DNA"/>
</dbReference>
<feature type="transmembrane region" description="Helical" evidence="1">
    <location>
        <begin position="253"/>
        <end position="273"/>
    </location>
</feature>
<protein>
    <recommendedName>
        <fullName evidence="4">MacB-like periplasmic core domain-containing protein</fullName>
    </recommendedName>
</protein>
<evidence type="ECO:0000256" key="1">
    <source>
        <dbReference type="SAM" id="Phobius"/>
    </source>
</evidence>
<gene>
    <name evidence="2" type="ORF">EBB54_29835</name>
</gene>
<evidence type="ECO:0008006" key="4">
    <source>
        <dbReference type="Google" id="ProtNLM"/>
    </source>
</evidence>